<dbReference type="RefSeq" id="WP_012932005.1">
    <property type="nucleotide sequence ID" value="NC_013739.1"/>
</dbReference>
<dbReference type="InterPro" id="IPR013783">
    <property type="entry name" value="Ig-like_fold"/>
</dbReference>
<dbReference type="Proteomes" id="UP000008229">
    <property type="component" value="Chromosome"/>
</dbReference>
<evidence type="ECO:0000256" key="2">
    <source>
        <dbReference type="SAM" id="SignalP"/>
    </source>
</evidence>
<dbReference type="OrthoDB" id="9800974at2"/>
<name>D3F882_CONWI</name>
<dbReference type="EMBL" id="CP001854">
    <property type="protein sequence ID" value="ADB48952.1"/>
    <property type="molecule type" value="Genomic_DNA"/>
</dbReference>
<feature type="region of interest" description="Disordered" evidence="1">
    <location>
        <begin position="186"/>
        <end position="213"/>
    </location>
</feature>
<feature type="region of interest" description="Disordered" evidence="1">
    <location>
        <begin position="867"/>
        <end position="920"/>
    </location>
</feature>
<dbReference type="Gene3D" id="2.60.40.10">
    <property type="entry name" value="Immunoglobulins"/>
    <property type="match status" value="2"/>
</dbReference>
<dbReference type="InterPro" id="IPR008964">
    <property type="entry name" value="Invasin/intimin_cell_adhesion"/>
</dbReference>
<evidence type="ECO:0000256" key="1">
    <source>
        <dbReference type="SAM" id="MobiDB-lite"/>
    </source>
</evidence>
<feature type="signal peptide" evidence="2">
    <location>
        <begin position="1"/>
        <end position="28"/>
    </location>
</feature>
<feature type="compositionally biased region" description="Low complexity" evidence="1">
    <location>
        <begin position="888"/>
        <end position="898"/>
    </location>
</feature>
<feature type="compositionally biased region" description="Gly residues" evidence="1">
    <location>
        <begin position="190"/>
        <end position="212"/>
    </location>
</feature>
<proteinExistence type="predicted"/>
<protein>
    <submittedName>
        <fullName evidence="4">Ig domain protein group 1 domain protein</fullName>
    </submittedName>
</protein>
<dbReference type="Pfam" id="PF09136">
    <property type="entry name" value="Glucodextran_B"/>
    <property type="match status" value="1"/>
</dbReference>
<organism evidence="4 5">
    <name type="scientific">Conexibacter woesei (strain DSM 14684 / CCUG 47730 / CIP 108061 / JCM 11494 / NBRC 100937 / ID131577)</name>
    <dbReference type="NCBI Taxonomy" id="469383"/>
    <lineage>
        <taxon>Bacteria</taxon>
        <taxon>Bacillati</taxon>
        <taxon>Actinomycetota</taxon>
        <taxon>Thermoleophilia</taxon>
        <taxon>Solirubrobacterales</taxon>
        <taxon>Conexibacteraceae</taxon>
        <taxon>Conexibacter</taxon>
    </lineage>
</organism>
<evidence type="ECO:0000313" key="5">
    <source>
        <dbReference type="Proteomes" id="UP000008229"/>
    </source>
</evidence>
<dbReference type="STRING" id="469383.Cwoe_0517"/>
<dbReference type="HOGENOM" id="CLU_294693_0_0_11"/>
<feature type="compositionally biased region" description="Pro residues" evidence="1">
    <location>
        <begin position="871"/>
        <end position="887"/>
    </location>
</feature>
<feature type="domain" description="Invasin" evidence="3">
    <location>
        <begin position="308"/>
        <end position="386"/>
    </location>
</feature>
<reference evidence="5" key="2">
    <citation type="submission" date="2010-01" db="EMBL/GenBank/DDBJ databases">
        <title>The complete genome of Conexibacter woesei DSM 14684.</title>
        <authorList>
            <consortium name="US DOE Joint Genome Institute (JGI-PGF)"/>
            <person name="Lucas S."/>
            <person name="Copeland A."/>
            <person name="Lapidus A."/>
            <person name="Glavina del Rio T."/>
            <person name="Dalin E."/>
            <person name="Tice H."/>
            <person name="Bruce D."/>
            <person name="Goodwin L."/>
            <person name="Pitluck S."/>
            <person name="Kyrpides N."/>
            <person name="Mavromatis K."/>
            <person name="Ivanova N."/>
            <person name="Mikhailova N."/>
            <person name="Chertkov O."/>
            <person name="Brettin T."/>
            <person name="Detter J.C."/>
            <person name="Han C."/>
            <person name="Larimer F."/>
            <person name="Land M."/>
            <person name="Hauser L."/>
            <person name="Markowitz V."/>
            <person name="Cheng J.-F."/>
            <person name="Hugenholtz P."/>
            <person name="Woyke T."/>
            <person name="Wu D."/>
            <person name="Pukall R."/>
            <person name="Steenblock K."/>
            <person name="Schneider S."/>
            <person name="Klenk H.-P."/>
            <person name="Eisen J.A."/>
        </authorList>
    </citation>
    <scope>NUCLEOTIDE SEQUENCE [LARGE SCALE GENOMIC DNA]</scope>
    <source>
        <strain evidence="5">DSM 14684 / CIP 108061 / JCM 11494 / NBRC 100937 / ID131577</strain>
    </source>
</reference>
<keyword evidence="5" id="KW-1185">Reference proteome</keyword>
<reference evidence="4 5" key="1">
    <citation type="journal article" date="2010" name="Stand. Genomic Sci.">
        <title>Complete genome sequence of Conexibacter woesei type strain (ID131577).</title>
        <authorList>
            <person name="Pukall R."/>
            <person name="Lapidus A."/>
            <person name="Glavina Del Rio T."/>
            <person name="Copeland A."/>
            <person name="Tice H."/>
            <person name="Cheng J.-F."/>
            <person name="Lucas S."/>
            <person name="Chen F."/>
            <person name="Nolan M."/>
            <person name="Bruce D."/>
            <person name="Goodwin L."/>
            <person name="Pitluck S."/>
            <person name="Mavromatis K."/>
            <person name="Ivanova N."/>
            <person name="Ovchinnikova G."/>
            <person name="Pati A."/>
            <person name="Chen A."/>
            <person name="Palaniappan K."/>
            <person name="Land M."/>
            <person name="Hauser L."/>
            <person name="Chang Y.-J."/>
            <person name="Jeffries C.D."/>
            <person name="Chain P."/>
            <person name="Meincke L."/>
            <person name="Sims D."/>
            <person name="Brettin T."/>
            <person name="Detter J.C."/>
            <person name="Rohde M."/>
            <person name="Goeker M."/>
            <person name="Bristow J."/>
            <person name="Eisen J.A."/>
            <person name="Markowitz V."/>
            <person name="Kyrpides N.C."/>
            <person name="Klenk H.-P."/>
            <person name="Hugenholtz P."/>
        </authorList>
    </citation>
    <scope>NUCLEOTIDE SEQUENCE [LARGE SCALE GENOMIC DNA]</scope>
    <source>
        <strain evidence="5">DSM 14684 / CIP 108061 / JCM 11494 / NBRC 100937 / ID131577</strain>
    </source>
</reference>
<dbReference type="InterPro" id="IPR015217">
    <property type="entry name" value="Invasin_dom_3"/>
</dbReference>
<sequence precursor="true">MPPRSLRLCAVLVSIACLALATASSAGAVTMSRSFSPTASARTFDVPAGVTSLDVVAVGAKGGSGGGGAAGGFGARVGGTLAVAPGDRLWIAVGGNGPSAGCPESGGWNGGANGGSNWCAYRGGSGGGASDVRVCEPGAACVADDPLGRLLVAGGGGGGGGGAHFVNDQSAAGGAAGSPGATAVLTNRGTAGGGGAGTDSAGGGAGTTGDTGGSWTPWFAEPGALAVGGTGGTGQGGGLQGGGGGGGGRYGGGGGGSANYYAGGGGGGSNLVPAGGIASTDATGSPKVTLSWEVGAPATVDRPALAAPAVYADGGSTTTVTTVVRDAAGAPVTGGEVTFSSTAPQPQIGATSDNGDGTYSATVTAAGTRGTTTITAHLAVPDQTSAGVTLDQVDHPRVTSPGDGTTAIDAPDGRAATVTVSGTADALTASVFVGCVTRSSFRRLGGSAAEAVPVADGAWTVADATLPAIWTATSQCRLAAVPAGFSEARENVGALPGPRVRRLRVSSDDAGGGATWYSATAGGLAGEAAVRALGSDCGVTLRTVDEQFRLSSRWLSCGAELAWGSSIGSEPNLVVDGRPAFTAGLASATVGAVDGAPRVTVERSVAADGSFVVTERGATARCTGTDAMPATVAECGPLAGTGVTAVVRTQVSPSGRHVTRALLFESSDARPHEVRVVLATRTGSYATREYRFGDESAWTQRAADETISAASGRYSVLTRDGADLSRPAVAVTATPAPSEQLLAGGRLMQRYVRTVPADGTVAGLGMTLDLADGTAIEAAAAAARDAYDVGVEIDGPLDGATTDAETATLTGSAFDGAGPVALRVGGEPVTVGDDGRWSAEFPLRAGANTIEAVVASPFGPREERSVTVTYVPPPEPPEPEPPTPTTPTTPTTPSTPTTPVAPPIGQSPATKPPAAAPTPRLVERLVAPARVRLTRARERGVAIPLTLGADRSRVAVELRGPSGVFAHVRRTHARRGPVVLRLKPSRRAVATAARALTRRKAVALRLTLTVRLPSGESQTVARTIRLVR</sequence>
<evidence type="ECO:0000259" key="3">
    <source>
        <dbReference type="Pfam" id="PF09134"/>
    </source>
</evidence>
<dbReference type="GO" id="GO:0005975">
    <property type="term" value="P:carbohydrate metabolic process"/>
    <property type="evidence" value="ECO:0007669"/>
    <property type="project" value="UniProtKB-ARBA"/>
</dbReference>
<dbReference type="SUPFAM" id="SSF49373">
    <property type="entry name" value="Invasin/intimin cell-adhesion fragments"/>
    <property type="match status" value="1"/>
</dbReference>
<gene>
    <name evidence="4" type="ordered locus">Cwoe_0517</name>
</gene>
<keyword evidence="2" id="KW-0732">Signal</keyword>
<dbReference type="KEGG" id="cwo:Cwoe_0517"/>
<dbReference type="AlphaFoldDB" id="D3F882"/>
<dbReference type="Pfam" id="PF09134">
    <property type="entry name" value="Invasin_D3"/>
    <property type="match status" value="1"/>
</dbReference>
<accession>D3F882</accession>
<feature type="chain" id="PRO_5003043562" evidence="2">
    <location>
        <begin position="29"/>
        <end position="1028"/>
    </location>
</feature>
<evidence type="ECO:0000313" key="4">
    <source>
        <dbReference type="EMBL" id="ADB48952.1"/>
    </source>
</evidence>